<dbReference type="PANTHER" id="PTHR47628:SF1">
    <property type="entry name" value="ALIPHATIC AMIDASE EXPRESSION-REGULATING PROTEIN"/>
    <property type="match status" value="1"/>
</dbReference>
<dbReference type="PANTHER" id="PTHR47628">
    <property type="match status" value="1"/>
</dbReference>
<dbReference type="CDD" id="cd06357">
    <property type="entry name" value="PBP1_AmiC"/>
    <property type="match status" value="1"/>
</dbReference>
<dbReference type="OrthoDB" id="9802022at2"/>
<dbReference type="SUPFAM" id="SSF53822">
    <property type="entry name" value="Periplasmic binding protein-like I"/>
    <property type="match status" value="1"/>
</dbReference>
<proteinExistence type="predicted"/>
<evidence type="ECO:0000313" key="1">
    <source>
        <dbReference type="EMBL" id="OWJ65670.1"/>
    </source>
</evidence>
<protein>
    <recommendedName>
        <fullName evidence="3">Amidase</fullName>
    </recommendedName>
</protein>
<dbReference type="STRING" id="1122125.GCA_000423185_02797"/>
<dbReference type="Proteomes" id="UP000196655">
    <property type="component" value="Unassembled WGS sequence"/>
</dbReference>
<gene>
    <name evidence="1" type="ORF">BWR60_18160</name>
</gene>
<dbReference type="AlphaFoldDB" id="A0A211ZK88"/>
<dbReference type="GO" id="GO:0033218">
    <property type="term" value="F:amide binding"/>
    <property type="evidence" value="ECO:0007669"/>
    <property type="project" value="InterPro"/>
</dbReference>
<organism evidence="1 2">
    <name type="scientific">Inquilinus limosus</name>
    <dbReference type="NCBI Taxonomy" id="171674"/>
    <lineage>
        <taxon>Bacteria</taxon>
        <taxon>Pseudomonadati</taxon>
        <taxon>Pseudomonadota</taxon>
        <taxon>Alphaproteobacteria</taxon>
        <taxon>Rhodospirillales</taxon>
        <taxon>Rhodospirillaceae</taxon>
        <taxon>Inquilinus</taxon>
    </lineage>
</organism>
<dbReference type="InterPro" id="IPR028082">
    <property type="entry name" value="Peripla_BP_I"/>
</dbReference>
<dbReference type="Gene3D" id="3.40.50.2300">
    <property type="match status" value="2"/>
</dbReference>
<dbReference type="EMBL" id="NHON01000033">
    <property type="protein sequence ID" value="OWJ65670.1"/>
    <property type="molecule type" value="Genomic_DNA"/>
</dbReference>
<evidence type="ECO:0008006" key="3">
    <source>
        <dbReference type="Google" id="ProtNLM"/>
    </source>
</evidence>
<evidence type="ECO:0000313" key="2">
    <source>
        <dbReference type="Proteomes" id="UP000196655"/>
    </source>
</evidence>
<name>A0A211ZK88_9PROT</name>
<keyword evidence="2" id="KW-1185">Reference proteome</keyword>
<sequence>MRASYAIGLLYSTTGPYGAIGRDALDGALMALEEVNADEGFGFTLSPVTANPEGVIDRYHALCEAAIREGGCRQIVGTITSLSRKEVLPTIEKHDALLWYICPYEGFESSEAVIYTGAAPNQHIVPLFQHVLPRWGTRAVLLGSNYIWGWEVNRVARELIGACGGEVLAERYLPIGSEDVGRLVQEVREKRPDFILNNLIGPSSYAFFRAYQALAESDPTFGPDRCPIVSCNLTECELGLIGPAGIGHLSSAIYFGGVDTAENRSFRDRARARFGAGRRNSAFLAGGYAAVRMLAEAIREAGTDAPEALRPVLHARRFATPLGPLGIDPRTNHAALTPCLGRIGADGGFEILDRAAAPVAPDPYLVEFDAAALARRVLKPGAAPRLKRVK</sequence>
<dbReference type="RefSeq" id="WP_088152443.1">
    <property type="nucleotide sequence ID" value="NZ_NHON01000033.1"/>
</dbReference>
<reference evidence="2" key="1">
    <citation type="submission" date="2017-05" db="EMBL/GenBank/DDBJ databases">
        <authorList>
            <person name="Macchi M."/>
            <person name="Festa S."/>
            <person name="Coppotelli B.M."/>
            <person name="Morelli I.S."/>
        </authorList>
    </citation>
    <scope>NUCLEOTIDE SEQUENCE [LARGE SCALE GENOMIC DNA]</scope>
    <source>
        <strain evidence="2">I</strain>
    </source>
</reference>
<dbReference type="InterPro" id="IPR039570">
    <property type="entry name" value="AmiC_PBP1"/>
</dbReference>
<comment type="caution">
    <text evidence="1">The sequence shown here is derived from an EMBL/GenBank/DDBJ whole genome shotgun (WGS) entry which is preliminary data.</text>
</comment>
<dbReference type="Pfam" id="PF13433">
    <property type="entry name" value="Peripla_BP_5"/>
    <property type="match status" value="1"/>
</dbReference>
<accession>A0A211ZK88</accession>